<dbReference type="OrthoDB" id="6057136at2759"/>
<accession>A0A267FM81</accession>
<proteinExistence type="predicted"/>
<gene>
    <name evidence="1" type="ORF">BOX15_Mlig014099g3</name>
</gene>
<name>A0A267FM81_9PLAT</name>
<dbReference type="EMBL" id="NIVC01000975">
    <property type="protein sequence ID" value="PAA74139.1"/>
    <property type="molecule type" value="Genomic_DNA"/>
</dbReference>
<evidence type="ECO:0000313" key="2">
    <source>
        <dbReference type="Proteomes" id="UP000215902"/>
    </source>
</evidence>
<reference evidence="1 2" key="1">
    <citation type="submission" date="2017-06" db="EMBL/GenBank/DDBJ databases">
        <title>A platform for efficient transgenesis in Macrostomum lignano, a flatworm model organism for stem cell research.</title>
        <authorList>
            <person name="Berezikov E."/>
        </authorList>
    </citation>
    <scope>NUCLEOTIDE SEQUENCE [LARGE SCALE GENOMIC DNA]</scope>
    <source>
        <strain evidence="1">DV1</strain>
        <tissue evidence="1">Whole organism</tissue>
    </source>
</reference>
<dbReference type="Proteomes" id="UP000215902">
    <property type="component" value="Unassembled WGS sequence"/>
</dbReference>
<keyword evidence="2" id="KW-1185">Reference proteome</keyword>
<comment type="caution">
    <text evidence="1">The sequence shown here is derived from an EMBL/GenBank/DDBJ whole genome shotgun (WGS) entry which is preliminary data.</text>
</comment>
<organism evidence="1 2">
    <name type="scientific">Macrostomum lignano</name>
    <dbReference type="NCBI Taxonomy" id="282301"/>
    <lineage>
        <taxon>Eukaryota</taxon>
        <taxon>Metazoa</taxon>
        <taxon>Spiralia</taxon>
        <taxon>Lophotrochozoa</taxon>
        <taxon>Platyhelminthes</taxon>
        <taxon>Rhabditophora</taxon>
        <taxon>Macrostomorpha</taxon>
        <taxon>Macrostomida</taxon>
        <taxon>Macrostomidae</taxon>
        <taxon>Macrostomum</taxon>
    </lineage>
</organism>
<dbReference type="AlphaFoldDB" id="A0A267FM81"/>
<evidence type="ECO:0000313" key="1">
    <source>
        <dbReference type="EMBL" id="PAA74139.1"/>
    </source>
</evidence>
<protein>
    <submittedName>
        <fullName evidence="1">Uncharacterized protein</fullName>
    </submittedName>
</protein>
<sequence length="874" mass="94938">MQSRRATYPSASHSFDTASSTSLDLPVELFECRQALRNLWLPTSPLLLPTTPVQQTTFPALRSSQSKSQQDSVQQQFIDLPERAVRVALRELRCCLARDLAPLLEEPRLASRIWRRQFGTDCCVANGNDMAPASVKIAVTPDTPPEPGDIVELRYYRLLHLVVAESVERNPATGQPRLLRAIHFGRPSLFGGIRVLRDDFRLDGGGVAIRRYPASACRPAGETVDRARSCLGHAGHSMLGNNAGQFARWCKLHSAGSAVQRFASLTVFEEHSELRAGDHINWPTSATAADGSESSARSVHAEVRAVGRRHNLLALRLMVLSVEVNAAKLEFAHRRTVTAYPAAYPALRHRLTSSPTPALPLERVERRAAAFLGAVFQAGTVSPLSFAATLAAARDPLEALVLADSVGGAGSVGTNSSYGVDSVPLSDLRVGDVVSIDGQPPGLLTELQRVEPSDGCSGAMITAALLIYGHAPQNVDRDPVCEFRCFVDTRRTSFHQRIGVSLQHADFDCPLAAACAKHADGYTVRRVVTADELQPGCSVSYRRHVSDIGVDDFDENDYDDDDDCHRLTFRHAVVASCQSTGGDRRKAEVGLIYFSAAVGWVRRICRVFDLTRDEVFRIEYTSGRPRSLEESLARAERRLDGGGGAAAVDELEDAEAWRLGAKYDLRTNNGRQFARWCRQRDDFELDSNSTADPDVGGIEWLEAWQSRLSVRQLPESRQPLRYCLHRCLQAISEFSDSNPLSAVCPLVTACLLICSAADSNTAVPAANQRQQLVRRALCPGFFSVLSASVAASAAGQVEDEAASDNVGENNSNSDWFDGGDKSENFGDVQAFLVCLAASLSGAALECGIDGRGGGCGGGVGFSKQLADLRRFFRP</sequence>